<dbReference type="SUPFAM" id="SSF56300">
    <property type="entry name" value="Metallo-dependent phosphatases"/>
    <property type="match status" value="1"/>
</dbReference>
<accession>A0A544SHB8</accession>
<dbReference type="InterPro" id="IPR004843">
    <property type="entry name" value="Calcineurin-like_PHP"/>
</dbReference>
<dbReference type="InterPro" id="IPR050535">
    <property type="entry name" value="DNA_Repair-Maintenance_Comp"/>
</dbReference>
<keyword evidence="3" id="KW-0540">Nuclease</keyword>
<keyword evidence="4" id="KW-1185">Reference proteome</keyword>
<dbReference type="AlphaFoldDB" id="A0A544SHB8"/>
<evidence type="ECO:0000313" key="4">
    <source>
        <dbReference type="Proteomes" id="UP000318937"/>
    </source>
</evidence>
<keyword evidence="1" id="KW-0378">Hydrolase</keyword>
<evidence type="ECO:0000259" key="2">
    <source>
        <dbReference type="Pfam" id="PF00149"/>
    </source>
</evidence>
<dbReference type="PANTHER" id="PTHR30337">
    <property type="entry name" value="COMPONENT OF ATP-DEPENDENT DSDNA EXONUCLEASE"/>
    <property type="match status" value="1"/>
</dbReference>
<reference evidence="3 4" key="1">
    <citation type="submission" date="2019-05" db="EMBL/GenBank/DDBJ databases">
        <title>Psychrobacillus vulpis sp. nov., a new species isolated from feces of a red fox that inhabits in The Tablas de Daimiel Natural Park, Albacete, Spain.</title>
        <authorList>
            <person name="Rodriguez M."/>
            <person name="Reina J.C."/>
            <person name="Bejar V."/>
            <person name="Llamas I."/>
        </authorList>
    </citation>
    <scope>NUCLEOTIDE SEQUENCE [LARGE SCALE GENOMIC DNA]</scope>
    <source>
        <strain evidence="3 4">NHI-2</strain>
    </source>
</reference>
<dbReference type="InterPro" id="IPR041796">
    <property type="entry name" value="Mre11_N"/>
</dbReference>
<sequence>MTEIRFLHIADLHLDSPFKGISSIPQSKWKEIRESTFHAFTNIIEYAVENKPDFVLIVGDIYDGENRSLRAQALFQKGMEALQAKGIPVFICYGNHDHLSGKWVRFLLPDNVQVFGEKVETKTLNIKGEKVHISGFSYKERHVLEGMHSHYPVANGQHIHIGMLHGSVEGNMEHDVYAPFRKNDLIAKGYNYWALGHIHKRQTLHNDPPIVYPGNTQSRHRNEQGLKGFYDVTLTENNATLQFVPSSAFIYDEVEVSCEGIVHANELINLMEQSLNSYREANGNAIVELTLTDISEETSELIQASSKEEWLSLIQESLEMDHTFIIVKELHVNLPNMERKESNMLLEMMEEWETAEWKHVLKDLYRHPKGSRYLPAIDEQFMDETMQEAKEILSKVVTRGE</sequence>
<evidence type="ECO:0000313" key="3">
    <source>
        <dbReference type="EMBL" id="TQR04604.1"/>
    </source>
</evidence>
<dbReference type="RefSeq" id="WP_142609492.1">
    <property type="nucleotide sequence ID" value="NZ_VDGG01000082.1"/>
</dbReference>
<dbReference type="Pfam" id="PF00149">
    <property type="entry name" value="Metallophos"/>
    <property type="match status" value="1"/>
</dbReference>
<dbReference type="PANTHER" id="PTHR30337:SF7">
    <property type="entry name" value="PHOSPHOESTERASE"/>
    <property type="match status" value="1"/>
</dbReference>
<dbReference type="Gene3D" id="3.60.21.10">
    <property type="match status" value="1"/>
</dbReference>
<dbReference type="EMBL" id="VDGG01000082">
    <property type="protein sequence ID" value="TQR04604.1"/>
    <property type="molecule type" value="Genomic_DNA"/>
</dbReference>
<dbReference type="OrthoDB" id="9773856at2"/>
<organism evidence="3 4">
    <name type="scientific">Psychrobacillus soli</name>
    <dbReference type="NCBI Taxonomy" id="1543965"/>
    <lineage>
        <taxon>Bacteria</taxon>
        <taxon>Bacillati</taxon>
        <taxon>Bacillota</taxon>
        <taxon>Bacilli</taxon>
        <taxon>Bacillales</taxon>
        <taxon>Bacillaceae</taxon>
        <taxon>Psychrobacillus</taxon>
    </lineage>
</organism>
<gene>
    <name evidence="3" type="ORF">FG383_20425</name>
</gene>
<protein>
    <submittedName>
        <fullName evidence="3">DNA repair exonuclease</fullName>
    </submittedName>
</protein>
<keyword evidence="3" id="KW-0269">Exonuclease</keyword>
<comment type="caution">
    <text evidence="3">The sequence shown here is derived from an EMBL/GenBank/DDBJ whole genome shotgun (WGS) entry which is preliminary data.</text>
</comment>
<evidence type="ECO:0000256" key="1">
    <source>
        <dbReference type="ARBA" id="ARBA00022801"/>
    </source>
</evidence>
<proteinExistence type="predicted"/>
<dbReference type="InterPro" id="IPR014576">
    <property type="entry name" value="Pesterase_YhaO"/>
</dbReference>
<dbReference type="Proteomes" id="UP000318937">
    <property type="component" value="Unassembled WGS sequence"/>
</dbReference>
<name>A0A544SHB8_9BACI</name>
<dbReference type="InterPro" id="IPR029052">
    <property type="entry name" value="Metallo-depent_PP-like"/>
</dbReference>
<dbReference type="CDD" id="cd00840">
    <property type="entry name" value="MPP_Mre11_N"/>
    <property type="match status" value="1"/>
</dbReference>
<dbReference type="PIRSF" id="PIRSF033091">
    <property type="entry name" value="Pesterase_YhaO"/>
    <property type="match status" value="1"/>
</dbReference>
<feature type="domain" description="Calcineurin-like phosphoesterase" evidence="2">
    <location>
        <begin position="4"/>
        <end position="200"/>
    </location>
</feature>
<dbReference type="GO" id="GO:0004527">
    <property type="term" value="F:exonuclease activity"/>
    <property type="evidence" value="ECO:0007669"/>
    <property type="project" value="UniProtKB-KW"/>
</dbReference>